<dbReference type="PROSITE" id="PS51257">
    <property type="entry name" value="PROKAR_LIPOPROTEIN"/>
    <property type="match status" value="1"/>
</dbReference>
<feature type="domain" description="Pyrrolo-quinoline quinone repeat" evidence="1">
    <location>
        <begin position="66"/>
        <end position="204"/>
    </location>
</feature>
<dbReference type="HOGENOM" id="CLU_027480_4_2_2"/>
<organism evidence="2 3">
    <name type="scientific">Natronococcus occultus SP4</name>
    <dbReference type="NCBI Taxonomy" id="694430"/>
    <lineage>
        <taxon>Archaea</taxon>
        <taxon>Methanobacteriati</taxon>
        <taxon>Methanobacteriota</taxon>
        <taxon>Stenosarchaea group</taxon>
        <taxon>Halobacteria</taxon>
        <taxon>Halobacteriales</taxon>
        <taxon>Natrialbaceae</taxon>
        <taxon>Natronococcus</taxon>
    </lineage>
</organism>
<name>L0JTP6_9EURY</name>
<dbReference type="EMBL" id="CP003929">
    <property type="protein sequence ID" value="AGB36126.1"/>
    <property type="molecule type" value="Genomic_DNA"/>
</dbReference>
<protein>
    <recommendedName>
        <fullName evidence="1">Pyrrolo-quinoline quinone repeat domain-containing protein</fullName>
    </recommendedName>
</protein>
<evidence type="ECO:0000259" key="1">
    <source>
        <dbReference type="Pfam" id="PF13360"/>
    </source>
</evidence>
<dbReference type="InterPro" id="IPR018391">
    <property type="entry name" value="PQQ_b-propeller_rpt"/>
</dbReference>
<dbReference type="Pfam" id="PF13360">
    <property type="entry name" value="PQQ_2"/>
    <property type="match status" value="2"/>
</dbReference>
<dbReference type="InterPro" id="IPR011047">
    <property type="entry name" value="Quinoprotein_ADH-like_sf"/>
</dbReference>
<evidence type="ECO:0000313" key="2">
    <source>
        <dbReference type="EMBL" id="AGB36126.1"/>
    </source>
</evidence>
<proteinExistence type="predicted"/>
<dbReference type="InterPro" id="IPR002372">
    <property type="entry name" value="PQQ_rpt_dom"/>
</dbReference>
<dbReference type="InterPro" id="IPR015943">
    <property type="entry name" value="WD40/YVTN_repeat-like_dom_sf"/>
</dbReference>
<dbReference type="OrthoDB" id="169171at2157"/>
<dbReference type="eggNOG" id="arCOG02482">
    <property type="taxonomic scope" value="Archaea"/>
</dbReference>
<evidence type="ECO:0000313" key="3">
    <source>
        <dbReference type="Proteomes" id="UP000010878"/>
    </source>
</evidence>
<dbReference type="STRING" id="694430.Natoc_0249"/>
<sequence length="404" mass="42836">MPTRRDLLTRVGAGAGAVGTAALAGCLGRVDAEPGTEDGYTWPTPGADLGNSRAVAGGVAPREDPTLEWRHELGSAFVTAEPIVTDDAVLVTTGVDIVAVDRETGERRWSIDPDNEAYTYNGAPTVIGERAYLPEVSTLTARDLETGEADWTREFDSTIGSGSLTVSETDDGDRVYAAAGNAMYALEAESGDRLWEQELLGSPRYTPAVYGGYLYVPTRGGELYCITEWGTVEWRRTIEAGIASAPTILTSEDRRTGHGVAVAGSDGTITYFDIGGEREWETELGSFGADGIAIGHRTLLARSGTTLYALDATDGDERWRVDLDRSAESPPIVVGDTVYVGGDRLRAIDIEGGYGVRSLRVGERRFDYAGEGAVSAVTAADGKLFAGTSAGWEGEGTTELLVLS</sequence>
<dbReference type="PANTHER" id="PTHR34512">
    <property type="entry name" value="CELL SURFACE PROTEIN"/>
    <property type="match status" value="1"/>
</dbReference>
<dbReference type="SMART" id="SM00564">
    <property type="entry name" value="PQQ"/>
    <property type="match status" value="6"/>
</dbReference>
<dbReference type="Gene3D" id="2.130.10.10">
    <property type="entry name" value="YVTN repeat-like/Quinoprotein amine dehydrogenase"/>
    <property type="match status" value="2"/>
</dbReference>
<dbReference type="PROSITE" id="PS51318">
    <property type="entry name" value="TAT"/>
    <property type="match status" value="1"/>
</dbReference>
<dbReference type="Proteomes" id="UP000010878">
    <property type="component" value="Chromosome"/>
</dbReference>
<dbReference type="PANTHER" id="PTHR34512:SF30">
    <property type="entry name" value="OUTER MEMBRANE PROTEIN ASSEMBLY FACTOR BAMB"/>
    <property type="match status" value="1"/>
</dbReference>
<dbReference type="InterPro" id="IPR006311">
    <property type="entry name" value="TAT_signal"/>
</dbReference>
<dbReference type="SUPFAM" id="SSF50998">
    <property type="entry name" value="Quinoprotein alcohol dehydrogenase-like"/>
    <property type="match status" value="1"/>
</dbReference>
<dbReference type="AlphaFoldDB" id="L0JTP6"/>
<reference evidence="2 3" key="1">
    <citation type="submission" date="2012-11" db="EMBL/GenBank/DDBJ databases">
        <title>FINISHED of Natronococcus occultus SP4, DSM 3396.</title>
        <authorList>
            <consortium name="DOE Joint Genome Institute"/>
            <person name="Eisen J."/>
            <person name="Huntemann M."/>
            <person name="Wei C.-L."/>
            <person name="Han J."/>
            <person name="Detter J.C."/>
            <person name="Han C."/>
            <person name="Tapia R."/>
            <person name="Chen A."/>
            <person name="Kyrpides N."/>
            <person name="Mavromatis K."/>
            <person name="Markowitz V."/>
            <person name="Szeto E."/>
            <person name="Ivanova N."/>
            <person name="Mikhailova N."/>
            <person name="Ovchinnikova G."/>
            <person name="Pagani I."/>
            <person name="Pati A."/>
            <person name="Goodwin L."/>
            <person name="Nordberg H.P."/>
            <person name="Cantor M.N."/>
            <person name="Hua S.X."/>
            <person name="Woyke T."/>
            <person name="Eisen J."/>
            <person name="Klenk H.-P."/>
            <person name="Klenk H.-P."/>
        </authorList>
    </citation>
    <scope>NUCLEOTIDE SEQUENCE [LARGE SCALE GENOMIC DNA]</scope>
    <source>
        <strain evidence="2 3">SP4</strain>
    </source>
</reference>
<accession>L0JTP6</accession>
<dbReference type="Gene3D" id="2.40.10.480">
    <property type="match status" value="1"/>
</dbReference>
<keyword evidence="3" id="KW-1185">Reference proteome</keyword>
<dbReference type="GeneID" id="14405277"/>
<dbReference type="KEGG" id="nou:Natoc_0249"/>
<gene>
    <name evidence="2" type="ORF">Natoc_0249</name>
</gene>
<feature type="domain" description="Pyrrolo-quinoline quinone repeat" evidence="1">
    <location>
        <begin position="266"/>
        <end position="353"/>
    </location>
</feature>
<dbReference type="RefSeq" id="WP_015319582.1">
    <property type="nucleotide sequence ID" value="NC_019974.1"/>
</dbReference>